<dbReference type="AlphaFoldDB" id="A0A177AI65"/>
<gene>
    <name evidence="1" type="ORF">VC83_01535</name>
</gene>
<accession>A0A177AI65</accession>
<organism evidence="1">
    <name type="scientific">Pseudogymnoascus destructans</name>
    <dbReference type="NCBI Taxonomy" id="655981"/>
    <lineage>
        <taxon>Eukaryota</taxon>
        <taxon>Fungi</taxon>
        <taxon>Dikarya</taxon>
        <taxon>Ascomycota</taxon>
        <taxon>Pezizomycotina</taxon>
        <taxon>Leotiomycetes</taxon>
        <taxon>Thelebolales</taxon>
        <taxon>Thelebolaceae</taxon>
        <taxon>Pseudogymnoascus</taxon>
    </lineage>
</organism>
<dbReference type="GeneID" id="36284624"/>
<name>A0A177AI65_9PEZI</name>
<dbReference type="RefSeq" id="XP_024327042.1">
    <property type="nucleotide sequence ID" value="XM_024465210.1"/>
</dbReference>
<proteinExistence type="predicted"/>
<protein>
    <submittedName>
        <fullName evidence="1">Uncharacterized protein</fullName>
    </submittedName>
</protein>
<reference evidence="1" key="1">
    <citation type="submission" date="2016-03" db="EMBL/GenBank/DDBJ databases">
        <title>Updated assembly of Pseudogymnoascus destructans, the fungus causing white-nose syndrome of bats.</title>
        <authorList>
            <person name="Palmer J.M."/>
            <person name="Drees K.P."/>
            <person name="Foster J.T."/>
            <person name="Lindner D.L."/>
        </authorList>
    </citation>
    <scope>NUCLEOTIDE SEQUENCE [LARGE SCALE GENOMIC DNA]</scope>
    <source>
        <strain evidence="1">20631-21</strain>
    </source>
</reference>
<dbReference type="EMBL" id="KV441388">
    <property type="protein sequence ID" value="OAF61768.1"/>
    <property type="molecule type" value="Genomic_DNA"/>
</dbReference>
<dbReference type="Proteomes" id="UP000077154">
    <property type="component" value="Unassembled WGS sequence"/>
</dbReference>
<evidence type="ECO:0000313" key="1">
    <source>
        <dbReference type="EMBL" id="OAF61768.1"/>
    </source>
</evidence>
<sequence>MTQKCLPALQQQQYPSTARQCLSRLPPFPLSLKVSRAYYLSLSKYWAAINTELSTVDVGDNAMIASASATADLTLATRSDSYYHSISCHHSVSYRRSISHHHSLFYLRVATPGAPEEPRWLEEPDAIEAGILRKVLDELA</sequence>